<dbReference type="AlphaFoldDB" id="A0A6G4A5C4"/>
<dbReference type="EMBL" id="JAAIKC010000022">
    <property type="protein sequence ID" value="NEW09716.1"/>
    <property type="molecule type" value="Genomic_DNA"/>
</dbReference>
<protein>
    <submittedName>
        <fullName evidence="2">Uncharacterized protein</fullName>
    </submittedName>
</protein>
<proteinExistence type="predicted"/>
<accession>A0A6G4A5C4</accession>
<comment type="caution">
    <text evidence="2">The sequence shown here is derived from an EMBL/GenBank/DDBJ whole genome shotgun (WGS) entry which is preliminary data.</text>
</comment>
<reference evidence="2" key="1">
    <citation type="submission" date="2020-02" db="EMBL/GenBank/DDBJ databases">
        <authorList>
            <person name="Shen X.-R."/>
            <person name="Zhang Y.-X."/>
        </authorList>
    </citation>
    <scope>NUCLEOTIDE SEQUENCE</scope>
    <source>
        <strain evidence="2">SYP-B3998</strain>
    </source>
</reference>
<evidence type="ECO:0000256" key="1">
    <source>
        <dbReference type="SAM" id="MobiDB-lite"/>
    </source>
</evidence>
<sequence length="49" mass="5180">MKVNPKGTRGSRATTAPAKAMERAKNLECSAEEPSGVKGAACRESCVWN</sequence>
<name>A0A6G4A5C4_9BACL</name>
<organism evidence="2">
    <name type="scientific">Paenibacillus sp. SYP-B3998</name>
    <dbReference type="NCBI Taxonomy" id="2678564"/>
    <lineage>
        <taxon>Bacteria</taxon>
        <taxon>Bacillati</taxon>
        <taxon>Bacillota</taxon>
        <taxon>Bacilli</taxon>
        <taxon>Bacillales</taxon>
        <taxon>Paenibacillaceae</taxon>
        <taxon>Paenibacillus</taxon>
    </lineage>
</organism>
<evidence type="ECO:0000313" key="2">
    <source>
        <dbReference type="EMBL" id="NEW09716.1"/>
    </source>
</evidence>
<feature type="region of interest" description="Disordered" evidence="1">
    <location>
        <begin position="1"/>
        <end position="22"/>
    </location>
</feature>
<gene>
    <name evidence="2" type="ORF">GK047_27720</name>
</gene>